<dbReference type="InterPro" id="IPR012935">
    <property type="entry name" value="NuBaID_N"/>
</dbReference>
<comment type="subcellular location">
    <subcellularLocation>
        <location evidence="1">Nucleus</location>
    </subcellularLocation>
</comment>
<dbReference type="AlphaFoldDB" id="A0AAW2UIZ9"/>
<dbReference type="Pfam" id="PF07967">
    <property type="entry name" value="zf-C3HC"/>
    <property type="match status" value="1"/>
</dbReference>
<reference evidence="4" key="2">
    <citation type="journal article" date="2024" name="Plant">
        <title>Genomic evolution and insights into agronomic trait innovations of Sesamum species.</title>
        <authorList>
            <person name="Miao H."/>
            <person name="Wang L."/>
            <person name="Qu L."/>
            <person name="Liu H."/>
            <person name="Sun Y."/>
            <person name="Le M."/>
            <person name="Wang Q."/>
            <person name="Wei S."/>
            <person name="Zheng Y."/>
            <person name="Lin W."/>
            <person name="Duan Y."/>
            <person name="Cao H."/>
            <person name="Xiong S."/>
            <person name="Wang X."/>
            <person name="Wei L."/>
            <person name="Li C."/>
            <person name="Ma Q."/>
            <person name="Ju M."/>
            <person name="Zhao R."/>
            <person name="Li G."/>
            <person name="Mu C."/>
            <person name="Tian Q."/>
            <person name="Mei H."/>
            <person name="Zhang T."/>
            <person name="Gao T."/>
            <person name="Zhang H."/>
        </authorList>
    </citation>
    <scope>NUCLEOTIDE SEQUENCE</scope>
    <source>
        <strain evidence="4">KEN1</strain>
    </source>
</reference>
<feature type="domain" description="C3HC-type" evidence="3">
    <location>
        <begin position="99"/>
        <end position="229"/>
    </location>
</feature>
<comment type="caution">
    <text evidence="4">The sequence shown here is derived from an EMBL/GenBank/DDBJ whole genome shotgun (WGS) entry which is preliminary data.</text>
</comment>
<evidence type="ECO:0000259" key="3">
    <source>
        <dbReference type="Pfam" id="PF07967"/>
    </source>
</evidence>
<proteinExistence type="predicted"/>
<gene>
    <name evidence="4" type="ORF">Slati_3424000</name>
</gene>
<dbReference type="GO" id="GO:0005634">
    <property type="term" value="C:nucleus"/>
    <property type="evidence" value="ECO:0007669"/>
    <property type="project" value="UniProtKB-SubCell"/>
</dbReference>
<evidence type="ECO:0000256" key="1">
    <source>
        <dbReference type="ARBA" id="ARBA00004123"/>
    </source>
</evidence>
<protein>
    <submittedName>
        <fullName evidence="4">Nuclear-interacting partner of ALK</fullName>
    </submittedName>
</protein>
<organism evidence="4">
    <name type="scientific">Sesamum latifolium</name>
    <dbReference type="NCBI Taxonomy" id="2727402"/>
    <lineage>
        <taxon>Eukaryota</taxon>
        <taxon>Viridiplantae</taxon>
        <taxon>Streptophyta</taxon>
        <taxon>Embryophyta</taxon>
        <taxon>Tracheophyta</taxon>
        <taxon>Spermatophyta</taxon>
        <taxon>Magnoliopsida</taxon>
        <taxon>eudicotyledons</taxon>
        <taxon>Gunneridae</taxon>
        <taxon>Pentapetalae</taxon>
        <taxon>asterids</taxon>
        <taxon>lamiids</taxon>
        <taxon>Lamiales</taxon>
        <taxon>Pedaliaceae</taxon>
        <taxon>Sesamum</taxon>
    </lineage>
</organism>
<keyword evidence="2" id="KW-0539">Nucleus</keyword>
<reference evidence="4" key="1">
    <citation type="submission" date="2020-06" db="EMBL/GenBank/DDBJ databases">
        <authorList>
            <person name="Li T."/>
            <person name="Hu X."/>
            <person name="Zhang T."/>
            <person name="Song X."/>
            <person name="Zhang H."/>
            <person name="Dai N."/>
            <person name="Sheng W."/>
            <person name="Hou X."/>
            <person name="Wei L."/>
        </authorList>
    </citation>
    <scope>NUCLEOTIDE SEQUENCE</scope>
    <source>
        <strain evidence="4">KEN1</strain>
        <tissue evidence="4">Leaf</tissue>
    </source>
</reference>
<name>A0AAW2UIZ9_9LAMI</name>
<accession>A0AAW2UIZ9</accession>
<dbReference type="PANTHER" id="PTHR15835:SF6">
    <property type="entry name" value="ZINC FINGER C3HC-TYPE PROTEIN 1"/>
    <property type="match status" value="1"/>
</dbReference>
<dbReference type="EMBL" id="JACGWN010000012">
    <property type="protein sequence ID" value="KAL0415921.1"/>
    <property type="molecule type" value="Genomic_DNA"/>
</dbReference>
<dbReference type="PANTHER" id="PTHR15835">
    <property type="entry name" value="NUCLEAR-INTERACTING PARTNER OF ALK"/>
    <property type="match status" value="1"/>
</dbReference>
<dbReference type="GO" id="GO:0008270">
    <property type="term" value="F:zinc ion binding"/>
    <property type="evidence" value="ECO:0007669"/>
    <property type="project" value="InterPro"/>
</dbReference>
<evidence type="ECO:0000313" key="4">
    <source>
        <dbReference type="EMBL" id="KAL0415921.1"/>
    </source>
</evidence>
<evidence type="ECO:0000256" key="2">
    <source>
        <dbReference type="ARBA" id="ARBA00023242"/>
    </source>
</evidence>
<sequence length="234" mass="25698">MAEESEKRFEALMSKLFHTPPKSKTNSNNSSGSTIFFVGGSDVFLALSNDFCSTHGVQTLSGRKRPHLSSAGARLAGNVDSGSSLSVSATSTPAPACRPWDRDDLFRRLSTFKSMTWFAKPQVVSPLECARRGWVNVDMDTIACASCDARLLFSTPSAWTQQQGNTNPDSRFFMVYAQSVEKAAMVFSLKLDSGHKSLCPWINNACMEDIAKFPIVSRADLIEDYKNAFSLCHS</sequence>